<evidence type="ECO:0008006" key="3">
    <source>
        <dbReference type="Google" id="ProtNLM"/>
    </source>
</evidence>
<dbReference type="Proteomes" id="UP000240883">
    <property type="component" value="Unassembled WGS sequence"/>
</dbReference>
<dbReference type="OrthoDB" id="5384804at2759"/>
<protein>
    <recommendedName>
        <fullName evidence="3">F-box domain-containing protein</fullName>
    </recommendedName>
</protein>
<dbReference type="AlphaFoldDB" id="A0A2T2N6L0"/>
<reference evidence="1 2" key="1">
    <citation type="journal article" date="2018" name="Front. Microbiol.">
        <title>Genome-Wide Analysis of Corynespora cassiicola Leaf Fall Disease Putative Effectors.</title>
        <authorList>
            <person name="Lopez D."/>
            <person name="Ribeiro S."/>
            <person name="Label P."/>
            <person name="Fumanal B."/>
            <person name="Venisse J.S."/>
            <person name="Kohler A."/>
            <person name="de Oliveira R.R."/>
            <person name="Labutti K."/>
            <person name="Lipzen A."/>
            <person name="Lail K."/>
            <person name="Bauer D."/>
            <person name="Ohm R.A."/>
            <person name="Barry K.W."/>
            <person name="Spatafora J."/>
            <person name="Grigoriev I.V."/>
            <person name="Martin F.M."/>
            <person name="Pujade-Renaud V."/>
        </authorList>
    </citation>
    <scope>NUCLEOTIDE SEQUENCE [LARGE SCALE GENOMIC DNA]</scope>
    <source>
        <strain evidence="1 2">Philippines</strain>
    </source>
</reference>
<keyword evidence="2" id="KW-1185">Reference proteome</keyword>
<sequence>MVGLQDCMNELLLKIYLHLHSIDDAIHFARCTKRLFAVFDTKRLQIMKNIVLNSSIHTHDIALCHFQDAYHEFPTEQLPGSFGHMPVELRPLPLRFEQCLHANSLSDRQVWDVVARWQGLKSLQHLYLDPKINRRYMESSCLTGDNEPPEMEAVDILQLFRNDKKHEDPSTEVPTTIVFSPSEKGRFYKALTGYWLAIESRKFAELCCYPRLSIQNEIWDKVATMWQEKKDLQDSLDVLEVHDFVYGFLCRHIGGTDVESFTDWVDEGWLFKNETLKREWAYFTRAVWLFLSPPDILELFHLTSLSKKHPNSVQAWSQEMKRDYLRRRGFFGPWHDARMINDVGESADRWFSNEHLEMSCGLQLQKWVKNHSVEAAAVWTKYRTTLWQTNCRGRFSQISCTKLLDFVTSEIEDSN</sequence>
<proteinExistence type="predicted"/>
<dbReference type="EMBL" id="KZ678146">
    <property type="protein sequence ID" value="PSN61082.1"/>
    <property type="molecule type" value="Genomic_DNA"/>
</dbReference>
<evidence type="ECO:0000313" key="2">
    <source>
        <dbReference type="Proteomes" id="UP000240883"/>
    </source>
</evidence>
<accession>A0A2T2N6L0</accession>
<gene>
    <name evidence="1" type="ORF">BS50DRAFT_593413</name>
</gene>
<evidence type="ECO:0000313" key="1">
    <source>
        <dbReference type="EMBL" id="PSN61082.1"/>
    </source>
</evidence>
<name>A0A2T2N6L0_CORCC</name>
<organism evidence="1 2">
    <name type="scientific">Corynespora cassiicola Philippines</name>
    <dbReference type="NCBI Taxonomy" id="1448308"/>
    <lineage>
        <taxon>Eukaryota</taxon>
        <taxon>Fungi</taxon>
        <taxon>Dikarya</taxon>
        <taxon>Ascomycota</taxon>
        <taxon>Pezizomycotina</taxon>
        <taxon>Dothideomycetes</taxon>
        <taxon>Pleosporomycetidae</taxon>
        <taxon>Pleosporales</taxon>
        <taxon>Corynesporascaceae</taxon>
        <taxon>Corynespora</taxon>
    </lineage>
</organism>